<name>E4THZ3_CALNY</name>
<dbReference type="KEGG" id="cni:Calni_1012"/>
<reference key="1">
    <citation type="submission" date="2010-11" db="EMBL/GenBank/DDBJ databases">
        <title>The complete genome of chromosome of Calditerrivibrio nitroreducens DSM 19672.</title>
        <authorList>
            <consortium name="US DOE Joint Genome Institute (JGI-PGF)"/>
            <person name="Lucas S."/>
            <person name="Copeland A."/>
            <person name="Lapidus A."/>
            <person name="Bruce D."/>
            <person name="Goodwin L."/>
            <person name="Pitluck S."/>
            <person name="Kyrpides N."/>
            <person name="Mavromatis K."/>
            <person name="Ivanova N."/>
            <person name="Mikhailova N."/>
            <person name="Zeytun A."/>
            <person name="Brettin T."/>
            <person name="Detter J.C."/>
            <person name="Tapia R."/>
            <person name="Han C."/>
            <person name="Land M."/>
            <person name="Hauser L."/>
            <person name="Markowitz V."/>
            <person name="Cheng J.-F."/>
            <person name="Hugenholtz P."/>
            <person name="Woyke T."/>
            <person name="Wu D."/>
            <person name="Spring S."/>
            <person name="Schroeder M."/>
            <person name="Brambilla E."/>
            <person name="Klenk H.-P."/>
            <person name="Eisen J.A."/>
        </authorList>
    </citation>
    <scope>NUCLEOTIDE SEQUENCE [LARGE SCALE GENOMIC DNA]</scope>
    <source>
        <strain>DSM 19672</strain>
    </source>
</reference>
<dbReference type="PROSITE" id="PS51257">
    <property type="entry name" value="PROKAR_LIPOPROTEIN"/>
    <property type="match status" value="1"/>
</dbReference>
<dbReference type="AlphaFoldDB" id="E4THZ3"/>
<proteinExistence type="predicted"/>
<protein>
    <recommendedName>
        <fullName evidence="4">Curli production assembly/transport component CsgG</fullName>
    </recommendedName>
</protein>
<dbReference type="InterPro" id="IPR005534">
    <property type="entry name" value="Curli_assmbl/transp-comp_CsgG"/>
</dbReference>
<evidence type="ECO:0000313" key="2">
    <source>
        <dbReference type="EMBL" id="ADR18923.1"/>
    </source>
</evidence>
<accession>E4THZ3</accession>
<dbReference type="Gene3D" id="3.40.50.10610">
    <property type="entry name" value="ABC-type transport auxiliary lipoprotein component"/>
    <property type="match status" value="1"/>
</dbReference>
<dbReference type="Pfam" id="PF03783">
    <property type="entry name" value="CsgG"/>
    <property type="match status" value="1"/>
</dbReference>
<organism evidence="2 3">
    <name type="scientific">Calditerrivibrio nitroreducens (strain DSM 19672 / NBRC 101217 / Yu37-1)</name>
    <dbReference type="NCBI Taxonomy" id="768670"/>
    <lineage>
        <taxon>Bacteria</taxon>
        <taxon>Pseudomonadati</taxon>
        <taxon>Deferribacterota</taxon>
        <taxon>Deferribacteres</taxon>
        <taxon>Deferribacterales</taxon>
        <taxon>Calditerrivibrionaceae</taxon>
    </lineage>
</organism>
<gene>
    <name evidence="2" type="ordered locus">Calni_1012</name>
</gene>
<evidence type="ECO:0000256" key="1">
    <source>
        <dbReference type="SAM" id="SignalP"/>
    </source>
</evidence>
<reference evidence="2 3" key="2">
    <citation type="journal article" date="2011" name="Stand. Genomic Sci.">
        <title>Complete genome sequence of Calditerrivibrio nitroreducens type strain (Yu37-1).</title>
        <authorList>
            <person name="Pitluck S."/>
            <person name="Sikorski J."/>
            <person name="Zeytun A."/>
            <person name="Lapidus A."/>
            <person name="Nolan M."/>
            <person name="Lucas S."/>
            <person name="Hammon N."/>
            <person name="Deshpande S."/>
            <person name="Cheng J.F."/>
            <person name="Tapia R."/>
            <person name="Han C."/>
            <person name="Goodwin L."/>
            <person name="Liolios K."/>
            <person name="Pagani I."/>
            <person name="Ivanova N."/>
            <person name="Mavromatis K."/>
            <person name="Pati A."/>
            <person name="Chen A."/>
            <person name="Palaniappan K."/>
            <person name="Hauser L."/>
            <person name="Chang Y.J."/>
            <person name="Jeffries C.D."/>
            <person name="Detter J.C."/>
            <person name="Brambilla E."/>
            <person name="Djao O.D."/>
            <person name="Rohde M."/>
            <person name="Spring S."/>
            <person name="Goker M."/>
            <person name="Woyke T."/>
            <person name="Bristow J."/>
            <person name="Eisen J.A."/>
            <person name="Markowitz V."/>
            <person name="Hugenholtz P."/>
            <person name="Kyrpides N.C."/>
            <person name="Klenk H.P."/>
            <person name="Land M."/>
        </authorList>
    </citation>
    <scope>NUCLEOTIDE SEQUENCE [LARGE SCALE GENOMIC DNA]</scope>
    <source>
        <strain evidence="3">DSM 19672 / NBRC 101217 / Yu37-1</strain>
    </source>
</reference>
<dbReference type="GO" id="GO:0030288">
    <property type="term" value="C:outer membrane-bounded periplasmic space"/>
    <property type="evidence" value="ECO:0007669"/>
    <property type="project" value="InterPro"/>
</dbReference>
<dbReference type="eggNOG" id="COG1462">
    <property type="taxonomic scope" value="Bacteria"/>
</dbReference>
<keyword evidence="3" id="KW-1185">Reference proteome</keyword>
<dbReference type="HOGENOM" id="CLU_695836_0_0_0"/>
<evidence type="ECO:0008006" key="4">
    <source>
        <dbReference type="Google" id="ProtNLM"/>
    </source>
</evidence>
<dbReference type="Proteomes" id="UP000007039">
    <property type="component" value="Chromosome"/>
</dbReference>
<dbReference type="STRING" id="768670.Calni_1012"/>
<dbReference type="RefSeq" id="WP_013451136.1">
    <property type="nucleotide sequence ID" value="NC_014758.1"/>
</dbReference>
<keyword evidence="1" id="KW-0732">Signal</keyword>
<sequence precursor="true">MNYLKYLVVFTVFFLFACAQPPKVDPGALQITPADQEQVQIPTVCQPQYQGKKYKVAVVDFANNTGFGDMKAVNTQIQGQSQTTTKSAAVAGVVVGPGAAGIGYAGVSQRDHKYSADINTFYREIAPNLGQYAQSAVEDAIMQIGGVQVFTRQQVGKVLQEQGFQMNMADPNTVAKFGKISGVDYIITGTVDLIKAHYVQRTNTNTNTGNAWMNLALSVAKAAADAATVGWNVNTEMTVQLIDASTGQLVLSKKVKGRELAGEQPAFNPELVVNAAKKAFGESVDDIKPEFSELFGSKAYVNQLRGGKQIALISLGKADGIQPGQKVEAYEFMEISDFMTKKTSCQKTKIDVEMVVSNQVDENAAWVKVDGKPENVKRIKIGTLVKRAPLEGQSTLKKLF</sequence>
<feature type="chain" id="PRO_5003189757" description="Curli production assembly/transport component CsgG" evidence="1">
    <location>
        <begin position="20"/>
        <end position="400"/>
    </location>
</feature>
<feature type="signal peptide" evidence="1">
    <location>
        <begin position="1"/>
        <end position="19"/>
    </location>
</feature>
<dbReference type="OrthoDB" id="9803653at2"/>
<evidence type="ECO:0000313" key="3">
    <source>
        <dbReference type="Proteomes" id="UP000007039"/>
    </source>
</evidence>
<dbReference type="EMBL" id="CP002347">
    <property type="protein sequence ID" value="ADR18923.1"/>
    <property type="molecule type" value="Genomic_DNA"/>
</dbReference>